<evidence type="ECO:0000313" key="1">
    <source>
        <dbReference type="EnsemblPlants" id="Solyc05g024080.2.1"/>
    </source>
</evidence>
<organism evidence="1">
    <name type="scientific">Solanum lycopersicum</name>
    <name type="common">Tomato</name>
    <name type="synonym">Lycopersicon esculentum</name>
    <dbReference type="NCBI Taxonomy" id="4081"/>
    <lineage>
        <taxon>Eukaryota</taxon>
        <taxon>Viridiplantae</taxon>
        <taxon>Streptophyta</taxon>
        <taxon>Embryophyta</taxon>
        <taxon>Tracheophyta</taxon>
        <taxon>Spermatophyta</taxon>
        <taxon>Magnoliopsida</taxon>
        <taxon>eudicotyledons</taxon>
        <taxon>Gunneridae</taxon>
        <taxon>Pentapetalae</taxon>
        <taxon>asterids</taxon>
        <taxon>lamiids</taxon>
        <taxon>Solanales</taxon>
        <taxon>Solanaceae</taxon>
        <taxon>Solanoideae</taxon>
        <taxon>Solaneae</taxon>
        <taxon>Solanum</taxon>
        <taxon>Solanum subgen. Lycopersicon</taxon>
    </lineage>
</organism>
<dbReference type="InParanoid" id="A0A3Q7HBV1"/>
<keyword evidence="2" id="KW-1185">Reference proteome</keyword>
<accession>A0A3Q7HBV1</accession>
<protein>
    <submittedName>
        <fullName evidence="1">Uncharacterized protein</fullName>
    </submittedName>
</protein>
<dbReference type="Gramene" id="Solyc05g024080.2.1">
    <property type="protein sequence ID" value="Solyc05g024080.2.1"/>
    <property type="gene ID" value="Solyc05g024080.2"/>
</dbReference>
<reference evidence="1" key="2">
    <citation type="submission" date="2019-01" db="UniProtKB">
        <authorList>
            <consortium name="EnsemblPlants"/>
        </authorList>
    </citation>
    <scope>IDENTIFICATION</scope>
    <source>
        <strain evidence="1">cv. Heinz 1706</strain>
    </source>
</reference>
<reference evidence="1" key="1">
    <citation type="journal article" date="2012" name="Nature">
        <title>The tomato genome sequence provides insights into fleshy fruit evolution.</title>
        <authorList>
            <consortium name="Tomato Genome Consortium"/>
        </authorList>
    </citation>
    <scope>NUCLEOTIDE SEQUENCE [LARGE SCALE GENOMIC DNA]</scope>
    <source>
        <strain evidence="1">cv. Heinz 1706</strain>
    </source>
</reference>
<evidence type="ECO:0000313" key="2">
    <source>
        <dbReference type="Proteomes" id="UP000004994"/>
    </source>
</evidence>
<dbReference type="STRING" id="4081.A0A3Q7HBV1"/>
<name>A0A3Q7HBV1_SOLLC</name>
<dbReference type="Proteomes" id="UP000004994">
    <property type="component" value="Chromosome 5"/>
</dbReference>
<dbReference type="EnsemblPlants" id="Solyc05g024080.2.1">
    <property type="protein sequence ID" value="Solyc05g024080.2.1"/>
    <property type="gene ID" value="Solyc05g024080.2"/>
</dbReference>
<dbReference type="PaxDb" id="4081-Solyc05g024080.1.1"/>
<sequence length="162" mass="18564">EELKLPSFSFHLHFVRVSSDFFGNINEEKPALVSTSSPTKISKTQVKISNFAHRNVESKVVKSKNLRKKIISDQIICINKESNFEALVALTAGFLYDSFKVEEIEGGVVSVVGCIEVYNHIFIRHHIIKKWHETVAIWLTNDMFVDLIPEQYSGLLAYNYFL</sequence>
<dbReference type="AlphaFoldDB" id="A0A3Q7HBV1"/>
<proteinExistence type="predicted"/>